<dbReference type="EMBL" id="JAGTJQ010000007">
    <property type="protein sequence ID" value="KAH7027450.1"/>
    <property type="molecule type" value="Genomic_DNA"/>
</dbReference>
<gene>
    <name evidence="1" type="ORF">B0I36DRAFT_350977</name>
</gene>
<dbReference type="GeneID" id="70186515"/>
<organism evidence="1 2">
    <name type="scientific">Microdochium trichocladiopsis</name>
    <dbReference type="NCBI Taxonomy" id="1682393"/>
    <lineage>
        <taxon>Eukaryota</taxon>
        <taxon>Fungi</taxon>
        <taxon>Dikarya</taxon>
        <taxon>Ascomycota</taxon>
        <taxon>Pezizomycotina</taxon>
        <taxon>Sordariomycetes</taxon>
        <taxon>Xylariomycetidae</taxon>
        <taxon>Xylariales</taxon>
        <taxon>Microdochiaceae</taxon>
        <taxon>Microdochium</taxon>
    </lineage>
</organism>
<proteinExistence type="predicted"/>
<dbReference type="Proteomes" id="UP000756346">
    <property type="component" value="Unassembled WGS sequence"/>
</dbReference>
<protein>
    <submittedName>
        <fullName evidence="1">Uncharacterized protein</fullName>
    </submittedName>
</protein>
<keyword evidence="2" id="KW-1185">Reference proteome</keyword>
<sequence length="187" mass="20252">MIDRVLGNNIMGDILMGVHRYVTKQPIDMLWPEMDADRVEAFHKDVASGRYNINPQQVLSVTSIAAVKGQDKPDYIFHSCGMDDAKPKSANQTGFGYGGKSVPCLVSPGRLCVGYPGNNVPNGTGVAADAEELRAFTVEGNVGGDTGRRRNLVTANPYGFFKPGRGSKVGFTARRDAQPDGMRKMTR</sequence>
<dbReference type="AlphaFoldDB" id="A0A9P8Y1H0"/>
<dbReference type="RefSeq" id="XP_046010249.1">
    <property type="nucleotide sequence ID" value="XM_046156969.1"/>
</dbReference>
<evidence type="ECO:0000313" key="1">
    <source>
        <dbReference type="EMBL" id="KAH7027450.1"/>
    </source>
</evidence>
<comment type="caution">
    <text evidence="1">The sequence shown here is derived from an EMBL/GenBank/DDBJ whole genome shotgun (WGS) entry which is preliminary data.</text>
</comment>
<evidence type="ECO:0000313" key="2">
    <source>
        <dbReference type="Proteomes" id="UP000756346"/>
    </source>
</evidence>
<reference evidence="1" key="1">
    <citation type="journal article" date="2021" name="Nat. Commun.">
        <title>Genetic determinants of endophytism in the Arabidopsis root mycobiome.</title>
        <authorList>
            <person name="Mesny F."/>
            <person name="Miyauchi S."/>
            <person name="Thiergart T."/>
            <person name="Pickel B."/>
            <person name="Atanasova L."/>
            <person name="Karlsson M."/>
            <person name="Huettel B."/>
            <person name="Barry K.W."/>
            <person name="Haridas S."/>
            <person name="Chen C."/>
            <person name="Bauer D."/>
            <person name="Andreopoulos W."/>
            <person name="Pangilinan J."/>
            <person name="LaButti K."/>
            <person name="Riley R."/>
            <person name="Lipzen A."/>
            <person name="Clum A."/>
            <person name="Drula E."/>
            <person name="Henrissat B."/>
            <person name="Kohler A."/>
            <person name="Grigoriev I.V."/>
            <person name="Martin F.M."/>
            <person name="Hacquard S."/>
        </authorList>
    </citation>
    <scope>NUCLEOTIDE SEQUENCE</scope>
    <source>
        <strain evidence="1">MPI-CAGE-CH-0230</strain>
    </source>
</reference>
<name>A0A9P8Y1H0_9PEZI</name>
<accession>A0A9P8Y1H0</accession>